<dbReference type="AlphaFoldDB" id="A0A1R2BDP9"/>
<dbReference type="Proteomes" id="UP000187209">
    <property type="component" value="Unassembled WGS sequence"/>
</dbReference>
<evidence type="ECO:0000256" key="1">
    <source>
        <dbReference type="SAM" id="MobiDB-lite"/>
    </source>
</evidence>
<evidence type="ECO:0000313" key="2">
    <source>
        <dbReference type="EMBL" id="OMJ74883.1"/>
    </source>
</evidence>
<comment type="caution">
    <text evidence="2">The sequence shown here is derived from an EMBL/GenBank/DDBJ whole genome shotgun (WGS) entry which is preliminary data.</text>
</comment>
<proteinExistence type="predicted"/>
<keyword evidence="3" id="KW-1185">Reference proteome</keyword>
<name>A0A1R2BDP9_9CILI</name>
<protein>
    <submittedName>
        <fullName evidence="2">Uncharacterized protein</fullName>
    </submittedName>
</protein>
<reference evidence="2 3" key="1">
    <citation type="submission" date="2016-11" db="EMBL/GenBank/DDBJ databases">
        <title>The macronuclear genome of Stentor coeruleus: a giant cell with tiny introns.</title>
        <authorList>
            <person name="Slabodnick M."/>
            <person name="Ruby J.G."/>
            <person name="Reiff S.B."/>
            <person name="Swart E.C."/>
            <person name="Gosai S."/>
            <person name="Prabakaran S."/>
            <person name="Witkowska E."/>
            <person name="Larue G.E."/>
            <person name="Fisher S."/>
            <person name="Freeman R.M."/>
            <person name="Gunawardena J."/>
            <person name="Chu W."/>
            <person name="Stover N.A."/>
            <person name="Gregory B.D."/>
            <person name="Nowacki M."/>
            <person name="Derisi J."/>
            <person name="Roy S.W."/>
            <person name="Marshall W.F."/>
            <person name="Sood P."/>
        </authorList>
    </citation>
    <scope>NUCLEOTIDE SEQUENCE [LARGE SCALE GENOMIC DNA]</scope>
    <source>
        <strain evidence="2">WM001</strain>
    </source>
</reference>
<dbReference type="EMBL" id="MPUH01000723">
    <property type="protein sequence ID" value="OMJ74883.1"/>
    <property type="molecule type" value="Genomic_DNA"/>
</dbReference>
<organism evidence="2 3">
    <name type="scientific">Stentor coeruleus</name>
    <dbReference type="NCBI Taxonomy" id="5963"/>
    <lineage>
        <taxon>Eukaryota</taxon>
        <taxon>Sar</taxon>
        <taxon>Alveolata</taxon>
        <taxon>Ciliophora</taxon>
        <taxon>Postciliodesmatophora</taxon>
        <taxon>Heterotrichea</taxon>
        <taxon>Heterotrichida</taxon>
        <taxon>Stentoridae</taxon>
        <taxon>Stentor</taxon>
    </lineage>
</organism>
<accession>A0A1R2BDP9</accession>
<gene>
    <name evidence="2" type="ORF">SteCoe_26090</name>
</gene>
<feature type="region of interest" description="Disordered" evidence="1">
    <location>
        <begin position="1"/>
        <end position="49"/>
    </location>
</feature>
<sequence>MDLHIHSQLRTRSQKVLNTLKKELEKFSPRNASKSPSLPKLRPNAYKKTDFPELHEKFDLNKPIQKSNGYINKPPKGKNIHLRDPEKFENKRRLSKQGIMLIAESGSSPRCEYKSPDSIESITKCSNKDSNDFVEKNSPILEAANNIILSCNAIFKPKEKNFMPKKLKRHIKQLNKLGGLVEDFIEDLKGEYFEGLMIADKEREVLDNKEIITKKE</sequence>
<evidence type="ECO:0000313" key="3">
    <source>
        <dbReference type="Proteomes" id="UP000187209"/>
    </source>
</evidence>